<comment type="cofactor">
    <cofactor evidence="1">
        <name>Fe(2+)</name>
        <dbReference type="ChEBI" id="CHEBI:29033"/>
    </cofactor>
</comment>
<evidence type="ECO:0000256" key="1">
    <source>
        <dbReference type="ARBA" id="ARBA00001954"/>
    </source>
</evidence>
<sequence>MKSKIKLSSSKRKLISKEQCSVISYPLNVELSFSPWVYQCSDQELDPIAWLKVNKQEVLEKYKDNRGVLLRGFSIRDECAFLKLVQELSVQQLNYVDRSTPRSTIVDKVYTSTSYPKAQTIAQHNEGSYWQQWPEKLFFYVKQPANSGGETPFADVSQVLSHMPDKLRLQFEELGWMFLRHYGSGFGMSWQEAFQVEDKAELELILRDNQTKFSWCDVEILRTHKSYPAVHTHPISGNSLWFNHAAFFNSHSLSSDMREGLKGSLGSSLPTETFFGNGDVIPESAVKLINDLYEQFTIKFEWQKYDFFLLDNMSISHGRKSYEGERQVFVAMADPISSTEINNW</sequence>
<dbReference type="InterPro" id="IPR042098">
    <property type="entry name" value="TauD-like_sf"/>
</dbReference>
<dbReference type="PANTHER" id="PTHR10696:SF56">
    <property type="entry name" value="TAUD_TFDA-LIKE DOMAIN-CONTAINING PROTEIN"/>
    <property type="match status" value="1"/>
</dbReference>
<reference evidence="5 6" key="1">
    <citation type="submission" date="2020-07" db="EMBL/GenBank/DDBJ databases">
        <title>Halophilic bacteria isolated from french cheeses.</title>
        <authorList>
            <person name="Kothe C.I."/>
            <person name="Farah-Kraiem B."/>
            <person name="Renault P."/>
            <person name="Dridi B."/>
        </authorList>
    </citation>
    <scope>NUCLEOTIDE SEQUENCE [LARGE SCALE GENOMIC DNA]</scope>
    <source>
        <strain evidence="5 6">FME14</strain>
    </source>
</reference>
<dbReference type="Pfam" id="PF02668">
    <property type="entry name" value="TauD"/>
    <property type="match status" value="1"/>
</dbReference>
<evidence type="ECO:0000259" key="4">
    <source>
        <dbReference type="Pfam" id="PF02668"/>
    </source>
</evidence>
<dbReference type="PANTHER" id="PTHR10696">
    <property type="entry name" value="GAMMA-BUTYROBETAINE HYDROXYLASE-RELATED"/>
    <property type="match status" value="1"/>
</dbReference>
<keyword evidence="5" id="KW-0223">Dioxygenase</keyword>
<gene>
    <name evidence="5" type="ORF">EI167_14500</name>
</gene>
<dbReference type="Gene3D" id="3.60.130.10">
    <property type="entry name" value="Clavaminate synthase-like"/>
    <property type="match status" value="1"/>
</dbReference>
<dbReference type="InterPro" id="IPR050411">
    <property type="entry name" value="AlphaKG_dependent_hydroxylases"/>
</dbReference>
<evidence type="ECO:0000256" key="3">
    <source>
        <dbReference type="ARBA" id="ARBA00023194"/>
    </source>
</evidence>
<dbReference type="EMBL" id="RRZA01000047">
    <property type="protein sequence ID" value="MBE0458632.1"/>
    <property type="molecule type" value="Genomic_DNA"/>
</dbReference>
<dbReference type="SUPFAM" id="SSF51197">
    <property type="entry name" value="Clavaminate synthase-like"/>
    <property type="match status" value="1"/>
</dbReference>
<proteinExistence type="predicted"/>
<dbReference type="RefSeq" id="WP_192542262.1">
    <property type="nucleotide sequence ID" value="NZ_RRZA01000047.1"/>
</dbReference>
<name>A0ABR9FP88_9GAMM</name>
<evidence type="ECO:0000256" key="2">
    <source>
        <dbReference type="ARBA" id="ARBA00023002"/>
    </source>
</evidence>
<feature type="domain" description="TauD/TfdA-like" evidence="4">
    <location>
        <begin position="49"/>
        <end position="331"/>
    </location>
</feature>
<accession>A0ABR9FP88</accession>
<evidence type="ECO:0000313" key="6">
    <source>
        <dbReference type="Proteomes" id="UP000707245"/>
    </source>
</evidence>
<organism evidence="5 6">
    <name type="scientific">Pseudoalteromonas prydzensis</name>
    <dbReference type="NCBI Taxonomy" id="182141"/>
    <lineage>
        <taxon>Bacteria</taxon>
        <taxon>Pseudomonadati</taxon>
        <taxon>Pseudomonadota</taxon>
        <taxon>Gammaproteobacteria</taxon>
        <taxon>Alteromonadales</taxon>
        <taxon>Pseudoalteromonadaceae</taxon>
        <taxon>Pseudoalteromonas</taxon>
    </lineage>
</organism>
<keyword evidence="3" id="KW-0045">Antibiotic biosynthesis</keyword>
<evidence type="ECO:0000313" key="5">
    <source>
        <dbReference type="EMBL" id="MBE0458632.1"/>
    </source>
</evidence>
<dbReference type="Proteomes" id="UP000707245">
    <property type="component" value="Unassembled WGS sequence"/>
</dbReference>
<keyword evidence="6" id="KW-1185">Reference proteome</keyword>
<dbReference type="GO" id="GO:0051213">
    <property type="term" value="F:dioxygenase activity"/>
    <property type="evidence" value="ECO:0007669"/>
    <property type="project" value="UniProtKB-KW"/>
</dbReference>
<dbReference type="InterPro" id="IPR003819">
    <property type="entry name" value="TauD/TfdA-like"/>
</dbReference>
<comment type="caution">
    <text evidence="5">The sequence shown here is derived from an EMBL/GenBank/DDBJ whole genome shotgun (WGS) entry which is preliminary data.</text>
</comment>
<keyword evidence="2" id="KW-0560">Oxidoreductase</keyword>
<protein>
    <submittedName>
        <fullName evidence="5">TauD/TfdA family dioxygenase</fullName>
    </submittedName>
</protein>